<keyword evidence="1" id="KW-0472">Membrane</keyword>
<dbReference type="OrthoDB" id="10410575at2759"/>
<evidence type="ECO:0000313" key="3">
    <source>
        <dbReference type="Proteomes" id="UP000242188"/>
    </source>
</evidence>
<accession>A0A210Q8B6</accession>
<sequence length="418" mass="48490">MLSSTRITFPVSWFNVARIIATILVCQSSLQLIQATHHHHQSETETPSSVKSFGRLDQLTIQNFDKSLHHEDSEVQDRFSPISLVRKKKTHISRQEDVVNPNIPDRTYRYFSNQHHYFTIKTIGSEDGTTIVDTWKGNCPNFMPVMIKPFNISTPIFGSREKIIKVVLRKRKERTNKNVCIKNTCCIFPNVVSMQLLIAWFVKGYEFFSSDNLCCKISVLCLDEGLATHIIGHDLDVYIKAVDKIKSEGELGHITLNLYNLHEKVDNDFNYSSMRNNSSMRNRRDISSFNSSRDFNTTKTFHQISIQNNVDASWGMVCVFSVVMLVIVVGCGFKMFDMKQNTKVHFSYHDGIHLMYVNDLIRRKARLLPMFRSAWRQNDEEILFQRGRKDPVPLASVVEEDEEVQIENYNEDEQYLDL</sequence>
<keyword evidence="1" id="KW-0812">Transmembrane</keyword>
<organism evidence="2 3">
    <name type="scientific">Mizuhopecten yessoensis</name>
    <name type="common">Japanese scallop</name>
    <name type="synonym">Patinopecten yessoensis</name>
    <dbReference type="NCBI Taxonomy" id="6573"/>
    <lineage>
        <taxon>Eukaryota</taxon>
        <taxon>Metazoa</taxon>
        <taxon>Spiralia</taxon>
        <taxon>Lophotrochozoa</taxon>
        <taxon>Mollusca</taxon>
        <taxon>Bivalvia</taxon>
        <taxon>Autobranchia</taxon>
        <taxon>Pteriomorphia</taxon>
        <taxon>Pectinida</taxon>
        <taxon>Pectinoidea</taxon>
        <taxon>Pectinidae</taxon>
        <taxon>Mizuhopecten</taxon>
    </lineage>
</organism>
<dbReference type="Proteomes" id="UP000242188">
    <property type="component" value="Unassembled WGS sequence"/>
</dbReference>
<comment type="caution">
    <text evidence="2">The sequence shown here is derived from an EMBL/GenBank/DDBJ whole genome shotgun (WGS) entry which is preliminary data.</text>
</comment>
<keyword evidence="1" id="KW-1133">Transmembrane helix</keyword>
<protein>
    <submittedName>
        <fullName evidence="2">Uncharacterized protein</fullName>
    </submittedName>
</protein>
<feature type="transmembrane region" description="Helical" evidence="1">
    <location>
        <begin position="312"/>
        <end position="333"/>
    </location>
</feature>
<reference evidence="2 3" key="1">
    <citation type="journal article" date="2017" name="Nat. Ecol. Evol.">
        <title>Scallop genome provides insights into evolution of bilaterian karyotype and development.</title>
        <authorList>
            <person name="Wang S."/>
            <person name="Zhang J."/>
            <person name="Jiao W."/>
            <person name="Li J."/>
            <person name="Xun X."/>
            <person name="Sun Y."/>
            <person name="Guo X."/>
            <person name="Huan P."/>
            <person name="Dong B."/>
            <person name="Zhang L."/>
            <person name="Hu X."/>
            <person name="Sun X."/>
            <person name="Wang J."/>
            <person name="Zhao C."/>
            <person name="Wang Y."/>
            <person name="Wang D."/>
            <person name="Huang X."/>
            <person name="Wang R."/>
            <person name="Lv J."/>
            <person name="Li Y."/>
            <person name="Zhang Z."/>
            <person name="Liu B."/>
            <person name="Lu W."/>
            <person name="Hui Y."/>
            <person name="Liang J."/>
            <person name="Zhou Z."/>
            <person name="Hou R."/>
            <person name="Li X."/>
            <person name="Liu Y."/>
            <person name="Li H."/>
            <person name="Ning X."/>
            <person name="Lin Y."/>
            <person name="Zhao L."/>
            <person name="Xing Q."/>
            <person name="Dou J."/>
            <person name="Li Y."/>
            <person name="Mao J."/>
            <person name="Guo H."/>
            <person name="Dou H."/>
            <person name="Li T."/>
            <person name="Mu C."/>
            <person name="Jiang W."/>
            <person name="Fu Q."/>
            <person name="Fu X."/>
            <person name="Miao Y."/>
            <person name="Liu J."/>
            <person name="Yu Q."/>
            <person name="Li R."/>
            <person name="Liao H."/>
            <person name="Li X."/>
            <person name="Kong Y."/>
            <person name="Jiang Z."/>
            <person name="Chourrout D."/>
            <person name="Li R."/>
            <person name="Bao Z."/>
        </authorList>
    </citation>
    <scope>NUCLEOTIDE SEQUENCE [LARGE SCALE GENOMIC DNA]</scope>
    <source>
        <strain evidence="2 3">PY_sf001</strain>
    </source>
</reference>
<evidence type="ECO:0000313" key="2">
    <source>
        <dbReference type="EMBL" id="OWF44929.1"/>
    </source>
</evidence>
<dbReference type="EMBL" id="NEDP02004651">
    <property type="protein sequence ID" value="OWF44929.1"/>
    <property type="molecule type" value="Genomic_DNA"/>
</dbReference>
<evidence type="ECO:0000256" key="1">
    <source>
        <dbReference type="SAM" id="Phobius"/>
    </source>
</evidence>
<proteinExistence type="predicted"/>
<gene>
    <name evidence="2" type="ORF">KP79_PYT16507</name>
</gene>
<keyword evidence="3" id="KW-1185">Reference proteome</keyword>
<dbReference type="AlphaFoldDB" id="A0A210Q8B6"/>
<name>A0A210Q8B6_MIZYE</name>